<dbReference type="Pfam" id="PF00650">
    <property type="entry name" value="CRAL_TRIO"/>
    <property type="match status" value="1"/>
</dbReference>
<protein>
    <recommendedName>
        <fullName evidence="2">CRAL-TRIO domain-containing protein</fullName>
    </recommendedName>
</protein>
<dbReference type="EMBL" id="CAICTM010001118">
    <property type="protein sequence ID" value="CAB9520616.1"/>
    <property type="molecule type" value="Genomic_DNA"/>
</dbReference>
<evidence type="ECO:0000313" key="4">
    <source>
        <dbReference type="Proteomes" id="UP001153069"/>
    </source>
</evidence>
<feature type="domain" description="CRAL-TRIO" evidence="2">
    <location>
        <begin position="119"/>
        <end position="256"/>
    </location>
</feature>
<dbReference type="Gene3D" id="3.40.525.10">
    <property type="entry name" value="CRAL-TRIO lipid binding domain"/>
    <property type="match status" value="1"/>
</dbReference>
<organism evidence="3 4">
    <name type="scientific">Seminavis robusta</name>
    <dbReference type="NCBI Taxonomy" id="568900"/>
    <lineage>
        <taxon>Eukaryota</taxon>
        <taxon>Sar</taxon>
        <taxon>Stramenopiles</taxon>
        <taxon>Ochrophyta</taxon>
        <taxon>Bacillariophyta</taxon>
        <taxon>Bacillariophyceae</taxon>
        <taxon>Bacillariophycidae</taxon>
        <taxon>Naviculales</taxon>
        <taxon>Naviculaceae</taxon>
        <taxon>Seminavis</taxon>
    </lineage>
</organism>
<dbReference type="InterPro" id="IPR036865">
    <property type="entry name" value="CRAL-TRIO_dom_sf"/>
</dbReference>
<comment type="caution">
    <text evidence="3">The sequence shown here is derived from an EMBL/GenBank/DDBJ whole genome shotgun (WGS) entry which is preliminary data.</text>
</comment>
<dbReference type="AlphaFoldDB" id="A0A9N8HNV2"/>
<evidence type="ECO:0000313" key="3">
    <source>
        <dbReference type="EMBL" id="CAB9520616.1"/>
    </source>
</evidence>
<dbReference type="OrthoDB" id="189875at2759"/>
<name>A0A9N8HNV2_9STRA</name>
<proteinExistence type="predicted"/>
<sequence length="280" mass="30879">MAPSISELSRKDTQPESFSTSDDDDYLSRDVPIVYTEEELDVMRQVRSKLVEEYGIEESRVGLTFLAVATINSKCRVEEAANKIRKTLELMEPLGCPDGISEDVWKPEAASQLAGFAPCGKDHNGAATIWIVGQRVPKEEERNHVHACIMHFLAVHADAISLRQGISLVVDVSAAPKEAKRGNESALQALHQSFPQRPQAIYIAGTNAIARVVVNATIKVASLFTKQKVLDRIQFVSVEQAKEKLPLSSCPKYVGGMAGGIESMEQWVEQRLQNLPKPEL</sequence>
<accession>A0A9N8HNV2</accession>
<dbReference type="SUPFAM" id="SSF52087">
    <property type="entry name" value="CRAL/TRIO domain"/>
    <property type="match status" value="1"/>
</dbReference>
<reference evidence="3" key="1">
    <citation type="submission" date="2020-06" db="EMBL/GenBank/DDBJ databases">
        <authorList>
            <consortium name="Plant Systems Biology data submission"/>
        </authorList>
    </citation>
    <scope>NUCLEOTIDE SEQUENCE</scope>
    <source>
        <strain evidence="3">D6</strain>
    </source>
</reference>
<evidence type="ECO:0000259" key="2">
    <source>
        <dbReference type="Pfam" id="PF00650"/>
    </source>
</evidence>
<dbReference type="InterPro" id="IPR001251">
    <property type="entry name" value="CRAL-TRIO_dom"/>
</dbReference>
<gene>
    <name evidence="3" type="ORF">SEMRO_1120_G243310.1</name>
</gene>
<feature type="region of interest" description="Disordered" evidence="1">
    <location>
        <begin position="1"/>
        <end position="25"/>
    </location>
</feature>
<evidence type="ECO:0000256" key="1">
    <source>
        <dbReference type="SAM" id="MobiDB-lite"/>
    </source>
</evidence>
<keyword evidence="4" id="KW-1185">Reference proteome</keyword>
<dbReference type="Proteomes" id="UP001153069">
    <property type="component" value="Unassembled WGS sequence"/>
</dbReference>